<proteinExistence type="predicted"/>
<reference evidence="2 3" key="1">
    <citation type="submission" date="2024-01" db="EMBL/GenBank/DDBJ databases">
        <title>The genomes of 5 underutilized Papilionoideae crops provide insights into root nodulation and disease resistanc.</title>
        <authorList>
            <person name="Yuan L."/>
        </authorList>
    </citation>
    <scope>NUCLEOTIDE SEQUENCE [LARGE SCALE GENOMIC DNA]</scope>
    <source>
        <strain evidence="2">ZHUSHIDOU_FW_LH</strain>
        <tissue evidence="2">Leaf</tissue>
    </source>
</reference>
<evidence type="ECO:0000313" key="2">
    <source>
        <dbReference type="EMBL" id="KAK7290268.1"/>
    </source>
</evidence>
<organism evidence="2 3">
    <name type="scientific">Crotalaria pallida</name>
    <name type="common">Smooth rattlebox</name>
    <name type="synonym">Crotalaria striata</name>
    <dbReference type="NCBI Taxonomy" id="3830"/>
    <lineage>
        <taxon>Eukaryota</taxon>
        <taxon>Viridiplantae</taxon>
        <taxon>Streptophyta</taxon>
        <taxon>Embryophyta</taxon>
        <taxon>Tracheophyta</taxon>
        <taxon>Spermatophyta</taxon>
        <taxon>Magnoliopsida</taxon>
        <taxon>eudicotyledons</taxon>
        <taxon>Gunneridae</taxon>
        <taxon>Pentapetalae</taxon>
        <taxon>rosids</taxon>
        <taxon>fabids</taxon>
        <taxon>Fabales</taxon>
        <taxon>Fabaceae</taxon>
        <taxon>Papilionoideae</taxon>
        <taxon>50 kb inversion clade</taxon>
        <taxon>genistoids sensu lato</taxon>
        <taxon>core genistoids</taxon>
        <taxon>Crotalarieae</taxon>
        <taxon>Crotalaria</taxon>
    </lineage>
</organism>
<evidence type="ECO:0000256" key="1">
    <source>
        <dbReference type="SAM" id="MobiDB-lite"/>
    </source>
</evidence>
<protein>
    <submittedName>
        <fullName evidence="2">Uncharacterized protein</fullName>
    </submittedName>
</protein>
<accession>A0AAN9P9A8</accession>
<dbReference type="EMBL" id="JAYWIO010000001">
    <property type="protein sequence ID" value="KAK7290268.1"/>
    <property type="molecule type" value="Genomic_DNA"/>
</dbReference>
<dbReference type="AlphaFoldDB" id="A0AAN9P9A8"/>
<keyword evidence="3" id="KW-1185">Reference proteome</keyword>
<gene>
    <name evidence="2" type="ORF">RIF29_04565</name>
</gene>
<feature type="region of interest" description="Disordered" evidence="1">
    <location>
        <begin position="87"/>
        <end position="116"/>
    </location>
</feature>
<name>A0AAN9P9A8_CROPI</name>
<feature type="region of interest" description="Disordered" evidence="1">
    <location>
        <begin position="1"/>
        <end position="30"/>
    </location>
</feature>
<comment type="caution">
    <text evidence="2">The sequence shown here is derived from an EMBL/GenBank/DDBJ whole genome shotgun (WGS) entry which is preliminary data.</text>
</comment>
<evidence type="ECO:0000313" key="3">
    <source>
        <dbReference type="Proteomes" id="UP001372338"/>
    </source>
</evidence>
<sequence length="159" mass="17582">MATSTVPGEYNELGWNRNRNRSYNESYGHSMTNLKRSSKIQYSSKVPPLAAAAEKSSRSISRLIERSSNKNKGGEVVVEKPLHKISILNDDDDDDDEPCSKTKKGNSKTSNRQHVSQIVSQEVSSVVSLSGYIDGNYNGAMIFNKCTICFDKTGKIVKS</sequence>
<dbReference type="Proteomes" id="UP001372338">
    <property type="component" value="Unassembled WGS sequence"/>
</dbReference>
<feature type="compositionally biased region" description="Low complexity" evidence="1">
    <location>
        <begin position="107"/>
        <end position="116"/>
    </location>
</feature>